<dbReference type="InterPro" id="IPR008949">
    <property type="entry name" value="Isoprenoid_synthase_dom_sf"/>
</dbReference>
<sequence length="81" mass="9190">MYAVARTIDDLSDRSAGNRTTALRDFHTDLHRIWDGDAPQRPALRALAPIVRAHGLSPEPFDRLIEAGLTDQRVTRYETFD</sequence>
<comment type="caution">
    <text evidence="1">The sequence shown here is derived from an EMBL/GenBank/DDBJ whole genome shotgun (WGS) entry which is preliminary data.</text>
</comment>
<dbReference type="Pfam" id="PF00494">
    <property type="entry name" value="SQS_PSY"/>
    <property type="match status" value="1"/>
</dbReference>
<dbReference type="PANTHER" id="PTHR31480">
    <property type="entry name" value="BIFUNCTIONAL LYCOPENE CYCLASE/PHYTOENE SYNTHASE"/>
    <property type="match status" value="1"/>
</dbReference>
<dbReference type="GO" id="GO:0016765">
    <property type="term" value="F:transferase activity, transferring alkyl or aryl (other than methyl) groups"/>
    <property type="evidence" value="ECO:0007669"/>
    <property type="project" value="UniProtKB-ARBA"/>
</dbReference>
<dbReference type="STRING" id="486698.AWC22_03445"/>
<protein>
    <submittedName>
        <fullName evidence="1">Uncharacterized protein</fullName>
    </submittedName>
</protein>
<dbReference type="Proteomes" id="UP000193087">
    <property type="component" value="Unassembled WGS sequence"/>
</dbReference>
<proteinExistence type="predicted"/>
<dbReference type="EMBL" id="LQPQ01000215">
    <property type="protein sequence ID" value="ORW63454.1"/>
    <property type="molecule type" value="Genomic_DNA"/>
</dbReference>
<evidence type="ECO:0000313" key="1">
    <source>
        <dbReference type="EMBL" id="ORW63454.1"/>
    </source>
</evidence>
<dbReference type="InterPro" id="IPR002060">
    <property type="entry name" value="Squ/phyt_synthse"/>
</dbReference>
<keyword evidence="2" id="KW-1185">Reference proteome</keyword>
<gene>
    <name evidence="1" type="ORF">AWC22_03445</name>
</gene>
<organism evidence="1 2">
    <name type="scientific">Mycobacterium riyadhense</name>
    <dbReference type="NCBI Taxonomy" id="486698"/>
    <lineage>
        <taxon>Bacteria</taxon>
        <taxon>Bacillati</taxon>
        <taxon>Actinomycetota</taxon>
        <taxon>Actinomycetes</taxon>
        <taxon>Mycobacteriales</taxon>
        <taxon>Mycobacteriaceae</taxon>
        <taxon>Mycobacterium</taxon>
    </lineage>
</organism>
<accession>A0A1X2BIP1</accession>
<evidence type="ECO:0000313" key="2">
    <source>
        <dbReference type="Proteomes" id="UP000193087"/>
    </source>
</evidence>
<reference evidence="1 2" key="1">
    <citation type="submission" date="2016-01" db="EMBL/GenBank/DDBJ databases">
        <title>The new phylogeny of the genus Mycobacterium.</title>
        <authorList>
            <person name="Tarcisio F."/>
            <person name="Conor M."/>
            <person name="Antonella G."/>
            <person name="Elisabetta G."/>
            <person name="Giulia F.S."/>
            <person name="Sara T."/>
            <person name="Anna F."/>
            <person name="Clotilde B."/>
            <person name="Roberto B."/>
            <person name="Veronica D.S."/>
            <person name="Fabio R."/>
            <person name="Monica P."/>
            <person name="Olivier J."/>
            <person name="Enrico T."/>
            <person name="Nicola S."/>
        </authorList>
    </citation>
    <scope>NUCLEOTIDE SEQUENCE [LARGE SCALE GENOMIC DNA]</scope>
    <source>
        <strain evidence="1 2">DSM 45176</strain>
    </source>
</reference>
<dbReference type="AlphaFoldDB" id="A0A1X2BIP1"/>
<dbReference type="SUPFAM" id="SSF48576">
    <property type="entry name" value="Terpenoid synthases"/>
    <property type="match status" value="1"/>
</dbReference>
<dbReference type="Gene3D" id="1.10.600.10">
    <property type="entry name" value="Farnesyl Diphosphate Synthase"/>
    <property type="match status" value="1"/>
</dbReference>
<name>A0A1X2BIP1_9MYCO</name>